<accession>A0A7Y8KZS5</accession>
<sequence length="179" mass="19979">MRGPGRLHSRVALLALCAGLSGQLEAVAATRENEKSGVVYEARVTRVFDGDTLWVKPLEGGRYRKLRLDGLDAPEICQAGGRAARDALAARVFQRVVTVNERHRDHYGRALVHLTHQGDDVGAWLVVRGHAWAYRWRYSEGAYAGQESQARAQKNGLFADRDAEVPRDFRRRHGPCPLP</sequence>
<gene>
    <name evidence="4" type="ORF">F3K02_24265</name>
</gene>
<evidence type="ECO:0000256" key="2">
    <source>
        <dbReference type="SAM" id="SignalP"/>
    </source>
</evidence>
<keyword evidence="2" id="KW-0732">Signal</keyword>
<dbReference type="PANTHER" id="PTHR12302:SF26">
    <property type="entry name" value="BLR1266 PROTEIN"/>
    <property type="match status" value="1"/>
</dbReference>
<feature type="domain" description="TNase-like" evidence="3">
    <location>
        <begin position="38"/>
        <end position="160"/>
    </location>
</feature>
<proteinExistence type="predicted"/>
<feature type="compositionally biased region" description="Basic residues" evidence="1">
    <location>
        <begin position="169"/>
        <end position="179"/>
    </location>
</feature>
<evidence type="ECO:0000313" key="4">
    <source>
        <dbReference type="EMBL" id="NWF48344.1"/>
    </source>
</evidence>
<feature type="region of interest" description="Disordered" evidence="1">
    <location>
        <begin position="150"/>
        <end position="179"/>
    </location>
</feature>
<protein>
    <submittedName>
        <fullName evidence="4">Thermonuclease family protein</fullName>
    </submittedName>
</protein>
<feature type="signal peptide" evidence="2">
    <location>
        <begin position="1"/>
        <end position="28"/>
    </location>
</feature>
<name>A0A7Y8KZS5_9BURK</name>
<dbReference type="PANTHER" id="PTHR12302">
    <property type="entry name" value="EBNA2 BINDING PROTEIN P100"/>
    <property type="match status" value="1"/>
</dbReference>
<evidence type="ECO:0000259" key="3">
    <source>
        <dbReference type="PROSITE" id="PS50830"/>
    </source>
</evidence>
<dbReference type="InterPro" id="IPR016071">
    <property type="entry name" value="Staphylococal_nuclease_OB-fold"/>
</dbReference>
<dbReference type="Proteomes" id="UP000545507">
    <property type="component" value="Unassembled WGS sequence"/>
</dbReference>
<evidence type="ECO:0000256" key="1">
    <source>
        <dbReference type="SAM" id="MobiDB-lite"/>
    </source>
</evidence>
<dbReference type="Gene3D" id="2.40.50.90">
    <property type="match status" value="1"/>
</dbReference>
<comment type="caution">
    <text evidence="4">The sequence shown here is derived from an EMBL/GenBank/DDBJ whole genome shotgun (WGS) entry which is preliminary data.</text>
</comment>
<dbReference type="SMART" id="SM00318">
    <property type="entry name" value="SNc"/>
    <property type="match status" value="1"/>
</dbReference>
<evidence type="ECO:0000313" key="5">
    <source>
        <dbReference type="Proteomes" id="UP000545507"/>
    </source>
</evidence>
<reference evidence="4 5" key="1">
    <citation type="submission" date="2019-09" db="EMBL/GenBank/DDBJ databases">
        <title>Hydrogenophaga aromatica sp. nov., isolated from a para-xylene-degrading enrichment culture.</title>
        <authorList>
            <person name="Tancsics A."/>
            <person name="Banerjee S."/>
        </authorList>
    </citation>
    <scope>NUCLEOTIDE SEQUENCE [LARGE SCALE GENOMIC DNA]</scope>
    <source>
        <strain evidence="4 5">D2P1</strain>
    </source>
</reference>
<dbReference type="PROSITE" id="PS50830">
    <property type="entry name" value="TNASE_3"/>
    <property type="match status" value="1"/>
</dbReference>
<dbReference type="EMBL" id="VYGV01000026">
    <property type="protein sequence ID" value="NWF48344.1"/>
    <property type="molecule type" value="Genomic_DNA"/>
</dbReference>
<keyword evidence="5" id="KW-1185">Reference proteome</keyword>
<feature type="compositionally biased region" description="Basic and acidic residues" evidence="1">
    <location>
        <begin position="159"/>
        <end position="168"/>
    </location>
</feature>
<dbReference type="SUPFAM" id="SSF50199">
    <property type="entry name" value="Staphylococcal nuclease"/>
    <property type="match status" value="1"/>
</dbReference>
<dbReference type="InterPro" id="IPR035437">
    <property type="entry name" value="SNase_OB-fold_sf"/>
</dbReference>
<feature type="chain" id="PRO_5031391244" evidence="2">
    <location>
        <begin position="29"/>
        <end position="179"/>
    </location>
</feature>
<dbReference type="AlphaFoldDB" id="A0A7Y8KZS5"/>
<organism evidence="4 5">
    <name type="scientific">Hydrogenophaga aromaticivorans</name>
    <dbReference type="NCBI Taxonomy" id="2610898"/>
    <lineage>
        <taxon>Bacteria</taxon>
        <taxon>Pseudomonadati</taxon>
        <taxon>Pseudomonadota</taxon>
        <taxon>Betaproteobacteria</taxon>
        <taxon>Burkholderiales</taxon>
        <taxon>Comamonadaceae</taxon>
        <taxon>Hydrogenophaga</taxon>
    </lineage>
</organism>
<dbReference type="Pfam" id="PF00565">
    <property type="entry name" value="SNase"/>
    <property type="match status" value="1"/>
</dbReference>